<evidence type="ECO:0000313" key="3">
    <source>
        <dbReference type="Proteomes" id="UP000752696"/>
    </source>
</evidence>
<gene>
    <name evidence="2" type="ORF">MHI_LOCUS612958</name>
</gene>
<proteinExistence type="predicted"/>
<feature type="non-terminal residue" evidence="2">
    <location>
        <position position="270"/>
    </location>
</feature>
<name>A0A6V7H7I6_9HYME</name>
<keyword evidence="1" id="KW-0472">Membrane</keyword>
<organism evidence="2 3">
    <name type="scientific">Heterotrigona itama</name>
    <dbReference type="NCBI Taxonomy" id="395501"/>
    <lineage>
        <taxon>Eukaryota</taxon>
        <taxon>Metazoa</taxon>
        <taxon>Ecdysozoa</taxon>
        <taxon>Arthropoda</taxon>
        <taxon>Hexapoda</taxon>
        <taxon>Insecta</taxon>
        <taxon>Pterygota</taxon>
        <taxon>Neoptera</taxon>
        <taxon>Endopterygota</taxon>
        <taxon>Hymenoptera</taxon>
        <taxon>Apocrita</taxon>
        <taxon>Aculeata</taxon>
        <taxon>Apoidea</taxon>
        <taxon>Anthophila</taxon>
        <taxon>Apidae</taxon>
        <taxon>Heterotrigona</taxon>
    </lineage>
</organism>
<dbReference type="Proteomes" id="UP000752696">
    <property type="component" value="Unassembled WGS sequence"/>
</dbReference>
<protein>
    <submittedName>
        <fullName evidence="2">Uncharacterized protein</fullName>
    </submittedName>
</protein>
<keyword evidence="1" id="KW-1133">Transmembrane helix</keyword>
<keyword evidence="3" id="KW-1185">Reference proteome</keyword>
<dbReference type="AlphaFoldDB" id="A0A6V7H7I6"/>
<evidence type="ECO:0000313" key="2">
    <source>
        <dbReference type="EMBL" id="CAD1476003.1"/>
    </source>
</evidence>
<feature type="non-terminal residue" evidence="2">
    <location>
        <position position="1"/>
    </location>
</feature>
<reference evidence="2" key="1">
    <citation type="submission" date="2020-07" db="EMBL/GenBank/DDBJ databases">
        <authorList>
            <person name="Nazaruddin N."/>
        </authorList>
    </citation>
    <scope>NUCLEOTIDE SEQUENCE</scope>
</reference>
<evidence type="ECO:0000256" key="1">
    <source>
        <dbReference type="SAM" id="Phobius"/>
    </source>
</evidence>
<keyword evidence="1" id="KW-0812">Transmembrane</keyword>
<dbReference type="EMBL" id="CAJDYZ010008936">
    <property type="protein sequence ID" value="CAD1476003.1"/>
    <property type="molecule type" value="Genomic_DNA"/>
</dbReference>
<feature type="transmembrane region" description="Helical" evidence="1">
    <location>
        <begin position="87"/>
        <end position="108"/>
    </location>
</feature>
<sequence>LFLSFENSRINCLEKQKIRSSFEEVIYKRMIKLIRIELFPCGGRCESNKEMETLYTATIHGFPQSNGGGLGNGISTGIASSFDQDGVLSLIVVLGGSLSLVALVFAFITYRRLVYLRFSVDINMLPASMKIEIHTDTQLKGKICLSFYKVLHLPKERYSTLFMMSLLKSTCIRGYTHQGVLVSRGTPIRGYLYQGVHPLGSTCIREYTHQRVLVLGSTPIRGYLYQGVHPLEGTCIREYTHQGVLVLGGTLIRGYTHQGVHLSGDTPIRG</sequence>
<accession>A0A6V7H7I6</accession>
<comment type="caution">
    <text evidence="2">The sequence shown here is derived from an EMBL/GenBank/DDBJ whole genome shotgun (WGS) entry which is preliminary data.</text>
</comment>